<evidence type="ECO:0000313" key="2">
    <source>
        <dbReference type="EMBL" id="CAB4583557.1"/>
    </source>
</evidence>
<evidence type="ECO:0000256" key="1">
    <source>
        <dbReference type="SAM" id="Phobius"/>
    </source>
</evidence>
<sequence>MSTGPGLPVVAIWYAAATVAGMSSAFVTRNECLVMGIVIPTMSTSWNASVPMSVENTWPVMAIIGMESMCASAMAVTRFVAPGPLVAIHTPT</sequence>
<name>A0A6J6F5G7_9ZZZZ</name>
<proteinExistence type="predicted"/>
<dbReference type="AntiFam" id="ANF00193">
    <property type="entry name" value="Shadow ORF (opposite ilvB)"/>
</dbReference>
<dbReference type="EMBL" id="CAEZTZ010000046">
    <property type="protein sequence ID" value="CAB4583557.1"/>
    <property type="molecule type" value="Genomic_DNA"/>
</dbReference>
<gene>
    <name evidence="2" type="ORF">UFOPK1767_00485</name>
</gene>
<accession>A0A6J6F5G7</accession>
<protein>
    <submittedName>
        <fullName evidence="2">Unannotated protein</fullName>
    </submittedName>
</protein>
<keyword evidence="1" id="KW-0472">Membrane</keyword>
<reference evidence="2" key="1">
    <citation type="submission" date="2020-05" db="EMBL/GenBank/DDBJ databases">
        <authorList>
            <person name="Chiriac C."/>
            <person name="Salcher M."/>
            <person name="Ghai R."/>
            <person name="Kavagutti S V."/>
        </authorList>
    </citation>
    <scope>NUCLEOTIDE SEQUENCE</scope>
</reference>
<organism evidence="2">
    <name type="scientific">freshwater metagenome</name>
    <dbReference type="NCBI Taxonomy" id="449393"/>
    <lineage>
        <taxon>unclassified sequences</taxon>
        <taxon>metagenomes</taxon>
        <taxon>ecological metagenomes</taxon>
    </lineage>
</organism>
<dbReference type="AlphaFoldDB" id="A0A6J6F5G7"/>
<keyword evidence="1" id="KW-1133">Transmembrane helix</keyword>
<keyword evidence="1" id="KW-0812">Transmembrane</keyword>
<feature type="transmembrane region" description="Helical" evidence="1">
    <location>
        <begin position="6"/>
        <end position="27"/>
    </location>
</feature>